<proteinExistence type="predicted"/>
<dbReference type="EMBL" id="JBHUPB010000011">
    <property type="protein sequence ID" value="MFD2969113.1"/>
    <property type="molecule type" value="Genomic_DNA"/>
</dbReference>
<accession>A0ABW6BIJ5</accession>
<feature type="signal peptide" evidence="1">
    <location>
        <begin position="1"/>
        <end position="23"/>
    </location>
</feature>
<keyword evidence="3" id="KW-1185">Reference proteome</keyword>
<comment type="caution">
    <text evidence="2">The sequence shown here is derived from an EMBL/GenBank/DDBJ whole genome shotgun (WGS) entry which is preliminary data.</text>
</comment>
<dbReference type="Gene3D" id="2.60.120.560">
    <property type="entry name" value="Exo-inulinase, domain 1"/>
    <property type="match status" value="1"/>
</dbReference>
<evidence type="ECO:0000313" key="2">
    <source>
        <dbReference type="EMBL" id="MFD2969113.1"/>
    </source>
</evidence>
<organism evidence="2 3">
    <name type="scientific">Sphingobacterium bambusae</name>
    <dbReference type="NCBI Taxonomy" id="662858"/>
    <lineage>
        <taxon>Bacteria</taxon>
        <taxon>Pseudomonadati</taxon>
        <taxon>Bacteroidota</taxon>
        <taxon>Sphingobacteriia</taxon>
        <taxon>Sphingobacteriales</taxon>
        <taxon>Sphingobacteriaceae</taxon>
        <taxon>Sphingobacterium</taxon>
    </lineage>
</organism>
<feature type="chain" id="PRO_5045065273" evidence="1">
    <location>
        <begin position="24"/>
        <end position="267"/>
    </location>
</feature>
<protein>
    <submittedName>
        <fullName evidence="2">Uncharacterized protein</fullName>
    </submittedName>
</protein>
<name>A0ABW6BIJ5_9SPHI</name>
<reference evidence="3" key="1">
    <citation type="journal article" date="2019" name="Int. J. Syst. Evol. Microbiol.">
        <title>The Global Catalogue of Microorganisms (GCM) 10K type strain sequencing project: providing services to taxonomists for standard genome sequencing and annotation.</title>
        <authorList>
            <consortium name="The Broad Institute Genomics Platform"/>
            <consortium name="The Broad Institute Genome Sequencing Center for Infectious Disease"/>
            <person name="Wu L."/>
            <person name="Ma J."/>
        </authorList>
    </citation>
    <scope>NUCLEOTIDE SEQUENCE [LARGE SCALE GENOMIC DNA]</scope>
    <source>
        <strain evidence="3">KCTC 22814</strain>
    </source>
</reference>
<keyword evidence="1" id="KW-0732">Signal</keyword>
<evidence type="ECO:0000256" key="1">
    <source>
        <dbReference type="SAM" id="SignalP"/>
    </source>
</evidence>
<dbReference type="Proteomes" id="UP001597525">
    <property type="component" value="Unassembled WGS sequence"/>
</dbReference>
<gene>
    <name evidence="2" type="ORF">ACFS7Y_17095</name>
</gene>
<evidence type="ECO:0000313" key="3">
    <source>
        <dbReference type="Proteomes" id="UP001597525"/>
    </source>
</evidence>
<sequence>MRKILLGSFLFGCLCFSTESASAQIWKKVQQKLENKVEQQIDQALDGKAETKAGDAEPTTLPNLEKTYSFLPGNTVFFRDNFENETFGRMPKKWKSSGGGSVEEAPGVPGKWLALAARTSYRLDSLLMLPENFTLEFDLFTQSVEARDIGSMSFGFARDNANRSYISDAYNDNAITSAQLHFHNKEVTNSSSDTKIYNPVKFPLNSYSNATLHVSIAVEGEHMRIYINKAKLLDTRMFKRDAIRYFYLSAPFSYNADAQVFWQLCLG</sequence>
<dbReference type="RefSeq" id="WP_320184602.1">
    <property type="nucleotide sequence ID" value="NZ_CP138332.1"/>
</dbReference>